<dbReference type="EMBL" id="CP041614">
    <property type="protein sequence ID" value="QDO86502.1"/>
    <property type="molecule type" value="Genomic_DNA"/>
</dbReference>
<dbReference type="InterPro" id="IPR010211">
    <property type="entry name" value="Redox-sen_tscrpt-act_SoxR"/>
</dbReference>
<evidence type="ECO:0000256" key="8">
    <source>
        <dbReference type="ARBA" id="ARBA00023163"/>
    </source>
</evidence>
<keyword evidence="8" id="KW-0804">Transcription</keyword>
<dbReference type="InterPro" id="IPR015358">
    <property type="entry name" value="Tscrpt_reg_MerR_DNA-bd"/>
</dbReference>
<evidence type="ECO:0000256" key="7">
    <source>
        <dbReference type="ARBA" id="ARBA00023125"/>
    </source>
</evidence>
<dbReference type="Proteomes" id="UP000315947">
    <property type="component" value="Chromosome"/>
</dbReference>
<proteinExistence type="predicted"/>
<evidence type="ECO:0000256" key="2">
    <source>
        <dbReference type="ARBA" id="ARBA00022714"/>
    </source>
</evidence>
<accession>A0ABX5X566</accession>
<keyword evidence="4" id="KW-0408">Iron</keyword>
<evidence type="ECO:0000256" key="3">
    <source>
        <dbReference type="ARBA" id="ARBA00022723"/>
    </source>
</evidence>
<name>A0ABX5X566_9GAMM</name>
<evidence type="ECO:0000256" key="6">
    <source>
        <dbReference type="ARBA" id="ARBA00023015"/>
    </source>
</evidence>
<feature type="domain" description="HTH merR-type" evidence="9">
    <location>
        <begin position="8"/>
        <end position="76"/>
    </location>
</feature>
<keyword evidence="5" id="KW-0411">Iron-sulfur</keyword>
<dbReference type="InterPro" id="IPR000551">
    <property type="entry name" value="MerR-type_HTH_dom"/>
</dbReference>
<keyword evidence="6" id="KW-0805">Transcription regulation</keyword>
<dbReference type="SUPFAM" id="SSF46955">
    <property type="entry name" value="Putative DNA-binding domain"/>
    <property type="match status" value="1"/>
</dbReference>
<evidence type="ECO:0000256" key="5">
    <source>
        <dbReference type="ARBA" id="ARBA00023014"/>
    </source>
</evidence>
<keyword evidence="2" id="KW-0001">2Fe-2S</keyword>
<keyword evidence="11" id="KW-1185">Reference proteome</keyword>
<dbReference type="PROSITE" id="PS50937">
    <property type="entry name" value="HTH_MERR_2"/>
    <property type="match status" value="1"/>
</dbReference>
<dbReference type="InterPro" id="IPR047057">
    <property type="entry name" value="MerR_fam"/>
</dbReference>
<dbReference type="Gene3D" id="1.10.1660.10">
    <property type="match status" value="1"/>
</dbReference>
<evidence type="ECO:0000313" key="10">
    <source>
        <dbReference type="EMBL" id="QDO86502.1"/>
    </source>
</evidence>
<protein>
    <recommendedName>
        <fullName evidence="1">Redox-sensitive transcriptional activator SoxR</fullName>
    </recommendedName>
</protein>
<dbReference type="PROSITE" id="PS00552">
    <property type="entry name" value="HTH_MERR_1"/>
    <property type="match status" value="1"/>
</dbReference>
<dbReference type="SMART" id="SM00422">
    <property type="entry name" value="HTH_MERR"/>
    <property type="match status" value="1"/>
</dbReference>
<sequence>MDSVTPTELSVGKVAKRAGVSVQTVHFYEEKGLIHSARNSGNQRRYHGNVLRRIAVVKSAQRLGISLNEIAEVFAKLPKHKSLSTAQWQQMSLSWRKQLQARIDRLTQLRDQLDTCIGCGCLSIKSCKLRNPGDEAANKGPGAVFLQQ</sequence>
<dbReference type="CDD" id="cd01110">
    <property type="entry name" value="HTH_SoxR"/>
    <property type="match status" value="1"/>
</dbReference>
<dbReference type="PRINTS" id="PR00040">
    <property type="entry name" value="HTHMERR"/>
</dbReference>
<keyword evidence="7" id="KW-0238">DNA-binding</keyword>
<dbReference type="InterPro" id="IPR009061">
    <property type="entry name" value="DNA-bd_dom_put_sf"/>
</dbReference>
<dbReference type="NCBIfam" id="TIGR01950">
    <property type="entry name" value="SoxR"/>
    <property type="match status" value="1"/>
</dbReference>
<organism evidence="10 11">
    <name type="scientific">Shewanella psychropiezotolerans</name>
    <dbReference type="NCBI Taxonomy" id="2593655"/>
    <lineage>
        <taxon>Bacteria</taxon>
        <taxon>Pseudomonadati</taxon>
        <taxon>Pseudomonadota</taxon>
        <taxon>Gammaproteobacteria</taxon>
        <taxon>Alteromonadales</taxon>
        <taxon>Shewanellaceae</taxon>
        <taxon>Shewanella</taxon>
    </lineage>
</organism>
<keyword evidence="3" id="KW-0479">Metal-binding</keyword>
<evidence type="ECO:0000313" key="11">
    <source>
        <dbReference type="Proteomes" id="UP000315947"/>
    </source>
</evidence>
<dbReference type="Pfam" id="PF09278">
    <property type="entry name" value="MerR-DNA-bind"/>
    <property type="match status" value="1"/>
</dbReference>
<evidence type="ECO:0000259" key="9">
    <source>
        <dbReference type="PROSITE" id="PS50937"/>
    </source>
</evidence>
<reference evidence="10 11" key="1">
    <citation type="submission" date="2019-07" db="EMBL/GenBank/DDBJ databases">
        <title>Shewanella sp. YLB-06 whole genomic sequence.</title>
        <authorList>
            <person name="Yu L."/>
        </authorList>
    </citation>
    <scope>NUCLEOTIDE SEQUENCE [LARGE SCALE GENOMIC DNA]</scope>
    <source>
        <strain evidence="10 11">YLB-06</strain>
    </source>
</reference>
<evidence type="ECO:0000256" key="1">
    <source>
        <dbReference type="ARBA" id="ARBA00014474"/>
    </source>
</evidence>
<dbReference type="PANTHER" id="PTHR30204:SF0">
    <property type="entry name" value="REDOX-SENSITIVE TRANSCRIPTIONAL ACTIVATOR SOXR"/>
    <property type="match status" value="1"/>
</dbReference>
<gene>
    <name evidence="10" type="primary">soxR</name>
    <name evidence="10" type="ORF">FM037_02365</name>
</gene>
<dbReference type="Pfam" id="PF00376">
    <property type="entry name" value="MerR"/>
    <property type="match status" value="1"/>
</dbReference>
<evidence type="ECO:0000256" key="4">
    <source>
        <dbReference type="ARBA" id="ARBA00023004"/>
    </source>
</evidence>
<dbReference type="PANTHER" id="PTHR30204">
    <property type="entry name" value="REDOX-CYCLING DRUG-SENSING TRANSCRIPTIONAL ACTIVATOR SOXR"/>
    <property type="match status" value="1"/>
</dbReference>